<evidence type="ECO:0000256" key="7">
    <source>
        <dbReference type="SAM" id="Phobius"/>
    </source>
</evidence>
<proteinExistence type="predicted"/>
<feature type="transmembrane region" description="Helical" evidence="7">
    <location>
        <begin position="102"/>
        <end position="124"/>
    </location>
</feature>
<dbReference type="PANTHER" id="PTHR24221:SF654">
    <property type="entry name" value="ATP-BINDING CASSETTE SUB-FAMILY B MEMBER 6"/>
    <property type="match status" value="1"/>
</dbReference>
<dbReference type="InterPro" id="IPR003593">
    <property type="entry name" value="AAA+_ATPase"/>
</dbReference>
<dbReference type="AlphaFoldDB" id="A0A6J7P649"/>
<dbReference type="Pfam" id="PF00005">
    <property type="entry name" value="ABC_tran"/>
    <property type="match status" value="1"/>
</dbReference>
<dbReference type="InterPro" id="IPR003439">
    <property type="entry name" value="ABC_transporter-like_ATP-bd"/>
</dbReference>
<gene>
    <name evidence="10" type="ORF">UFOPK3099_01446</name>
    <name evidence="11" type="ORF">UFOPK3931_02121</name>
</gene>
<dbReference type="GO" id="GO:0140359">
    <property type="term" value="F:ABC-type transporter activity"/>
    <property type="evidence" value="ECO:0007669"/>
    <property type="project" value="InterPro"/>
</dbReference>
<dbReference type="InterPro" id="IPR011527">
    <property type="entry name" value="ABC1_TM_dom"/>
</dbReference>
<dbReference type="InterPro" id="IPR039421">
    <property type="entry name" value="Type_1_exporter"/>
</dbReference>
<dbReference type="InterPro" id="IPR017871">
    <property type="entry name" value="ABC_transporter-like_CS"/>
</dbReference>
<evidence type="ECO:0000259" key="8">
    <source>
        <dbReference type="PROSITE" id="PS50893"/>
    </source>
</evidence>
<dbReference type="Gene3D" id="1.20.1560.10">
    <property type="entry name" value="ABC transporter type 1, transmembrane domain"/>
    <property type="match status" value="1"/>
</dbReference>
<dbReference type="GO" id="GO:0005524">
    <property type="term" value="F:ATP binding"/>
    <property type="evidence" value="ECO:0007669"/>
    <property type="project" value="UniProtKB-KW"/>
</dbReference>
<evidence type="ECO:0000256" key="6">
    <source>
        <dbReference type="ARBA" id="ARBA00023136"/>
    </source>
</evidence>
<sequence>MVVRAAVHTIDSGRSSTIPLLPDSSPGWMLGIAAVAALLVIALHWILASITATLATRVQVAVRSACIQSYVRAEWWRQANEGSASLQEMVGVLAPEATQLTIAMTASFSAVVSLVVLVAVALIVSPVVTVFVVLFGLMVFGVLRPLMHRFRRLAGAHIQSNGSYLAEVARTTALTMELKVFGVQERTTERLLAVDAHAAHDLERLRRSGRFSRSIYRDLAMLALVGAVFAMHSIDTLDITALGAVVLLVVRAVQGAQNVFEASTWVREVHPAMTELQRRISELTDAVEVRGDVVVDRFEHLELRDVTYHYGTEGAALDGVSLTITAGEMIGVVGPSGGGKSTLTQMLVGLRPPTSGTVTINGHDIRSLSLASLSKLVSLVPQEPELVEASILENIIFWRDGITRADAEHAARAAHVYDEITSLAAGFDTVLGPGGKGLSGGQKQRIAIARALAGRPALLVLDEPTSALDAVSESLVRESLEEMKGRVTVVVVAHRTTTVQVCDRLVRVENGRTFSD</sequence>
<keyword evidence="2 7" id="KW-0812">Transmembrane</keyword>
<feature type="domain" description="ABC transporter" evidence="8">
    <location>
        <begin position="301"/>
        <end position="516"/>
    </location>
</feature>
<evidence type="ECO:0000256" key="3">
    <source>
        <dbReference type="ARBA" id="ARBA00022741"/>
    </source>
</evidence>
<evidence type="ECO:0000256" key="5">
    <source>
        <dbReference type="ARBA" id="ARBA00022989"/>
    </source>
</evidence>
<dbReference type="GO" id="GO:0016887">
    <property type="term" value="F:ATP hydrolysis activity"/>
    <property type="evidence" value="ECO:0007669"/>
    <property type="project" value="InterPro"/>
</dbReference>
<dbReference type="PROSITE" id="PS00211">
    <property type="entry name" value="ABC_TRANSPORTER_1"/>
    <property type="match status" value="1"/>
</dbReference>
<dbReference type="CDD" id="cd03228">
    <property type="entry name" value="ABCC_MRP_Like"/>
    <property type="match status" value="1"/>
</dbReference>
<comment type="subcellular location">
    <subcellularLocation>
        <location evidence="1">Membrane</location>
        <topology evidence="1">Multi-pass membrane protein</topology>
    </subcellularLocation>
</comment>
<feature type="domain" description="ABC transmembrane type-1" evidence="9">
    <location>
        <begin position="1"/>
        <end position="260"/>
    </location>
</feature>
<dbReference type="PANTHER" id="PTHR24221">
    <property type="entry name" value="ATP-BINDING CASSETTE SUB-FAMILY B"/>
    <property type="match status" value="1"/>
</dbReference>
<dbReference type="EMBL" id="CAFBOL010000065">
    <property type="protein sequence ID" value="CAB5000797.1"/>
    <property type="molecule type" value="Genomic_DNA"/>
</dbReference>
<feature type="transmembrane region" description="Helical" evidence="7">
    <location>
        <begin position="28"/>
        <end position="47"/>
    </location>
</feature>
<dbReference type="SUPFAM" id="SSF52540">
    <property type="entry name" value="P-loop containing nucleoside triphosphate hydrolases"/>
    <property type="match status" value="1"/>
</dbReference>
<keyword evidence="4" id="KW-0067">ATP-binding</keyword>
<evidence type="ECO:0000313" key="10">
    <source>
        <dbReference type="EMBL" id="CAB4822116.1"/>
    </source>
</evidence>
<dbReference type="SUPFAM" id="SSF90123">
    <property type="entry name" value="ABC transporter transmembrane region"/>
    <property type="match status" value="1"/>
</dbReference>
<organism evidence="11">
    <name type="scientific">freshwater metagenome</name>
    <dbReference type="NCBI Taxonomy" id="449393"/>
    <lineage>
        <taxon>unclassified sequences</taxon>
        <taxon>metagenomes</taxon>
        <taxon>ecological metagenomes</taxon>
    </lineage>
</organism>
<evidence type="ECO:0000256" key="1">
    <source>
        <dbReference type="ARBA" id="ARBA00004141"/>
    </source>
</evidence>
<reference evidence="11" key="1">
    <citation type="submission" date="2020-05" db="EMBL/GenBank/DDBJ databases">
        <authorList>
            <person name="Chiriac C."/>
            <person name="Salcher M."/>
            <person name="Ghai R."/>
            <person name="Kavagutti S V."/>
        </authorList>
    </citation>
    <scope>NUCLEOTIDE SEQUENCE</scope>
</reference>
<evidence type="ECO:0000259" key="9">
    <source>
        <dbReference type="PROSITE" id="PS50929"/>
    </source>
</evidence>
<dbReference type="GO" id="GO:0016020">
    <property type="term" value="C:membrane"/>
    <property type="evidence" value="ECO:0007669"/>
    <property type="project" value="UniProtKB-SubCell"/>
</dbReference>
<name>A0A6J7P649_9ZZZZ</name>
<evidence type="ECO:0000313" key="11">
    <source>
        <dbReference type="EMBL" id="CAB5000797.1"/>
    </source>
</evidence>
<accession>A0A6J7P649</accession>
<dbReference type="PROSITE" id="PS50893">
    <property type="entry name" value="ABC_TRANSPORTER_2"/>
    <property type="match status" value="1"/>
</dbReference>
<dbReference type="Gene3D" id="3.40.50.300">
    <property type="entry name" value="P-loop containing nucleotide triphosphate hydrolases"/>
    <property type="match status" value="1"/>
</dbReference>
<keyword evidence="3" id="KW-0547">Nucleotide-binding</keyword>
<keyword evidence="5 7" id="KW-1133">Transmembrane helix</keyword>
<dbReference type="SMART" id="SM00382">
    <property type="entry name" value="AAA"/>
    <property type="match status" value="1"/>
</dbReference>
<dbReference type="PROSITE" id="PS50929">
    <property type="entry name" value="ABC_TM1F"/>
    <property type="match status" value="1"/>
</dbReference>
<evidence type="ECO:0000256" key="2">
    <source>
        <dbReference type="ARBA" id="ARBA00022692"/>
    </source>
</evidence>
<keyword evidence="6 7" id="KW-0472">Membrane</keyword>
<dbReference type="EMBL" id="CAFAAV010000105">
    <property type="protein sequence ID" value="CAB4822116.1"/>
    <property type="molecule type" value="Genomic_DNA"/>
</dbReference>
<dbReference type="InterPro" id="IPR036640">
    <property type="entry name" value="ABC1_TM_sf"/>
</dbReference>
<protein>
    <submittedName>
        <fullName evidence="11">Unannotated protein</fullName>
    </submittedName>
</protein>
<evidence type="ECO:0000256" key="4">
    <source>
        <dbReference type="ARBA" id="ARBA00022840"/>
    </source>
</evidence>
<dbReference type="InterPro" id="IPR027417">
    <property type="entry name" value="P-loop_NTPase"/>
</dbReference>